<comment type="caution">
    <text evidence="5">The sequence shown here is derived from an EMBL/GenBank/DDBJ whole genome shotgun (WGS) entry which is preliminary data.</text>
</comment>
<dbReference type="Gene3D" id="1.25.40.20">
    <property type="entry name" value="Ankyrin repeat-containing domain"/>
    <property type="match status" value="1"/>
</dbReference>
<sequence>MSELHQAAASGDTDLVEDILRQNKYDPNQRDIDWNNKTPLHWAAARGQAEMVRVLIEHGARPCLCTESGWTAAHYAAEAGRLQVLRMLHFFHAPLGKEDCCGDKPIRIADIYGHKECVQFLKRAEAEHQEYRRSALLSGLSLDDTDEEWEEQKKATDHQRMPKGTHLNCQNIQRKNIP</sequence>
<dbReference type="Proteomes" id="UP000823561">
    <property type="component" value="Chromosome 19"/>
</dbReference>
<dbReference type="SMART" id="SM00248">
    <property type="entry name" value="ANK"/>
    <property type="match status" value="3"/>
</dbReference>
<dbReference type="InterPro" id="IPR050776">
    <property type="entry name" value="Ank_Repeat/CDKN_Inhibitor"/>
</dbReference>
<dbReference type="PROSITE" id="PS50088">
    <property type="entry name" value="ANK_REPEAT"/>
    <property type="match status" value="1"/>
</dbReference>
<feature type="repeat" description="ANK" evidence="3">
    <location>
        <begin position="35"/>
        <end position="60"/>
    </location>
</feature>
<dbReference type="PANTHER" id="PTHR24201:SF15">
    <property type="entry name" value="ANKYRIN REPEAT DOMAIN-CONTAINING PROTEIN 66"/>
    <property type="match status" value="1"/>
</dbReference>
<evidence type="ECO:0000256" key="3">
    <source>
        <dbReference type="PROSITE-ProRule" id="PRU00023"/>
    </source>
</evidence>
<evidence type="ECO:0000256" key="2">
    <source>
        <dbReference type="ARBA" id="ARBA00023043"/>
    </source>
</evidence>
<evidence type="ECO:0000256" key="4">
    <source>
        <dbReference type="SAM" id="MobiDB-lite"/>
    </source>
</evidence>
<protein>
    <recommendedName>
        <fullName evidence="7">Ankyrin repeat domain-containing protein 66</fullName>
    </recommendedName>
</protein>
<dbReference type="EMBL" id="JADWDJ010000019">
    <property type="protein sequence ID" value="KAG5265805.1"/>
    <property type="molecule type" value="Genomic_DNA"/>
</dbReference>
<keyword evidence="2 3" id="KW-0040">ANK repeat</keyword>
<keyword evidence="6" id="KW-1185">Reference proteome</keyword>
<dbReference type="InterPro" id="IPR036770">
    <property type="entry name" value="Ankyrin_rpt-contain_sf"/>
</dbReference>
<feature type="region of interest" description="Disordered" evidence="4">
    <location>
        <begin position="147"/>
        <end position="178"/>
    </location>
</feature>
<evidence type="ECO:0000313" key="5">
    <source>
        <dbReference type="EMBL" id="KAG5265805.1"/>
    </source>
</evidence>
<gene>
    <name evidence="5" type="ORF">AALO_G00246560</name>
</gene>
<organism evidence="5 6">
    <name type="scientific">Alosa alosa</name>
    <name type="common">allis shad</name>
    <dbReference type="NCBI Taxonomy" id="278164"/>
    <lineage>
        <taxon>Eukaryota</taxon>
        <taxon>Metazoa</taxon>
        <taxon>Chordata</taxon>
        <taxon>Craniata</taxon>
        <taxon>Vertebrata</taxon>
        <taxon>Euteleostomi</taxon>
        <taxon>Actinopterygii</taxon>
        <taxon>Neopterygii</taxon>
        <taxon>Teleostei</taxon>
        <taxon>Clupei</taxon>
        <taxon>Clupeiformes</taxon>
        <taxon>Clupeoidei</taxon>
        <taxon>Clupeidae</taxon>
        <taxon>Alosa</taxon>
    </lineage>
</organism>
<dbReference type="Pfam" id="PF12796">
    <property type="entry name" value="Ank_2"/>
    <property type="match status" value="1"/>
</dbReference>
<accession>A0AAV6FX92</accession>
<dbReference type="PROSITE" id="PS50297">
    <property type="entry name" value="ANK_REP_REGION"/>
    <property type="match status" value="1"/>
</dbReference>
<evidence type="ECO:0008006" key="7">
    <source>
        <dbReference type="Google" id="ProtNLM"/>
    </source>
</evidence>
<feature type="compositionally biased region" description="Polar residues" evidence="4">
    <location>
        <begin position="167"/>
        <end position="178"/>
    </location>
</feature>
<dbReference type="SUPFAM" id="SSF48403">
    <property type="entry name" value="Ankyrin repeat"/>
    <property type="match status" value="1"/>
</dbReference>
<feature type="compositionally biased region" description="Basic and acidic residues" evidence="4">
    <location>
        <begin position="151"/>
        <end position="160"/>
    </location>
</feature>
<name>A0AAV6FX92_9TELE</name>
<dbReference type="AlphaFoldDB" id="A0AAV6FX92"/>
<keyword evidence="1" id="KW-0677">Repeat</keyword>
<evidence type="ECO:0000313" key="6">
    <source>
        <dbReference type="Proteomes" id="UP000823561"/>
    </source>
</evidence>
<proteinExistence type="predicted"/>
<evidence type="ECO:0000256" key="1">
    <source>
        <dbReference type="ARBA" id="ARBA00022737"/>
    </source>
</evidence>
<reference evidence="5" key="1">
    <citation type="submission" date="2020-10" db="EMBL/GenBank/DDBJ databases">
        <title>Chromosome-scale genome assembly of the Allis shad, Alosa alosa.</title>
        <authorList>
            <person name="Margot Z."/>
            <person name="Christophe K."/>
            <person name="Cabau C."/>
            <person name="Louis A."/>
            <person name="Berthelot C."/>
            <person name="Parey E."/>
            <person name="Roest Crollius H."/>
            <person name="Montfort J."/>
            <person name="Robinson-Rechavi M."/>
            <person name="Bucao C."/>
            <person name="Bouchez O."/>
            <person name="Gislard M."/>
            <person name="Lluch J."/>
            <person name="Milhes M."/>
            <person name="Lampietro C."/>
            <person name="Lopez Roques C."/>
            <person name="Donnadieu C."/>
            <person name="Braasch I."/>
            <person name="Desvignes T."/>
            <person name="Postlethwait J."/>
            <person name="Bobe J."/>
            <person name="Guiguen Y."/>
        </authorList>
    </citation>
    <scope>NUCLEOTIDE SEQUENCE</scope>
    <source>
        <strain evidence="5">M-15738</strain>
        <tissue evidence="5">Blood</tissue>
    </source>
</reference>
<dbReference type="PANTHER" id="PTHR24201">
    <property type="entry name" value="ANK_REP_REGION DOMAIN-CONTAINING PROTEIN"/>
    <property type="match status" value="1"/>
</dbReference>
<dbReference type="InterPro" id="IPR002110">
    <property type="entry name" value="Ankyrin_rpt"/>
</dbReference>